<dbReference type="InterPro" id="IPR024264">
    <property type="entry name" value="DUF3786"/>
</dbReference>
<name>A0A239J4F0_9FIRM</name>
<dbReference type="OrthoDB" id="159408at2"/>
<feature type="domain" description="DUF3786" evidence="1">
    <location>
        <begin position="28"/>
        <end position="202"/>
    </location>
</feature>
<evidence type="ECO:0000259" key="1">
    <source>
        <dbReference type="Pfam" id="PF12654"/>
    </source>
</evidence>
<proteinExistence type="predicted"/>
<dbReference type="AlphaFoldDB" id="A0A239J4F0"/>
<dbReference type="Pfam" id="PF12654">
    <property type="entry name" value="DUF3786"/>
    <property type="match status" value="1"/>
</dbReference>
<dbReference type="Proteomes" id="UP000198304">
    <property type="component" value="Unassembled WGS sequence"/>
</dbReference>
<sequence>MNLQAVREDRQGKVPFEFIRSTYKECEPLKMAELSGVTYDKKSQVFVVTFMSKEYIVSYPEGRVFLKSENIEVEAYAIKTIFLRYLVNAKGIPPTGKSITYKEIPGGHVYYSNFYNRTILKLAKIYGNNIEDFRRAAEKVRGVKTKIGDAAYKIQFLNNVYLTFIIWQGDEELPSSANILFDLNTTYYFDAEDLAVVGEIAIAVLKGHGDLPLWKGLYQRKSTSL</sequence>
<reference evidence="2 3" key="1">
    <citation type="submission" date="2017-06" db="EMBL/GenBank/DDBJ databases">
        <authorList>
            <person name="Kim H.J."/>
            <person name="Triplett B.A."/>
        </authorList>
    </citation>
    <scope>NUCLEOTIDE SEQUENCE [LARGE SCALE GENOMIC DNA]</scope>
    <source>
        <strain evidence="2 3">SCA</strain>
    </source>
</reference>
<gene>
    <name evidence="2" type="ORF">SAMN05446037_103248</name>
</gene>
<evidence type="ECO:0000313" key="3">
    <source>
        <dbReference type="Proteomes" id="UP000198304"/>
    </source>
</evidence>
<evidence type="ECO:0000313" key="2">
    <source>
        <dbReference type="EMBL" id="SNT00123.1"/>
    </source>
</evidence>
<protein>
    <recommendedName>
        <fullName evidence="1">DUF3786 domain-containing protein</fullName>
    </recommendedName>
</protein>
<keyword evidence="3" id="KW-1185">Reference proteome</keyword>
<dbReference type="EMBL" id="FZOJ01000032">
    <property type="protein sequence ID" value="SNT00123.1"/>
    <property type="molecule type" value="Genomic_DNA"/>
</dbReference>
<organism evidence="2 3">
    <name type="scientific">Anaerovirgula multivorans</name>
    <dbReference type="NCBI Taxonomy" id="312168"/>
    <lineage>
        <taxon>Bacteria</taxon>
        <taxon>Bacillati</taxon>
        <taxon>Bacillota</taxon>
        <taxon>Clostridia</taxon>
        <taxon>Peptostreptococcales</taxon>
        <taxon>Natronincolaceae</taxon>
        <taxon>Anaerovirgula</taxon>
    </lineage>
</organism>
<dbReference type="RefSeq" id="WP_089284841.1">
    <property type="nucleotide sequence ID" value="NZ_FZOJ01000032.1"/>
</dbReference>
<accession>A0A239J4F0</accession>